<dbReference type="RefSeq" id="WP_013609720.1">
    <property type="nucleotide sequence ID" value="NC_015155.1"/>
</dbReference>
<organism evidence="2 3">
    <name type="scientific">Mycoplasma suis (strain Illinois)</name>
    <dbReference type="NCBI Taxonomy" id="768700"/>
    <lineage>
        <taxon>Bacteria</taxon>
        <taxon>Bacillati</taxon>
        <taxon>Mycoplasmatota</taxon>
        <taxon>Mollicutes</taxon>
        <taxon>Mycoplasmataceae</taxon>
        <taxon>Mycoplasma</taxon>
    </lineage>
</organism>
<name>F0QQK2_MYCSL</name>
<sequence>MFRGISGLWWSLIIGASSAVAAGGAGAISYFGKESIVDLSHSTWYDQQVKDDKDITFAEFIVKKPKSDDKEICKRWKEGKVVSVTQEECRQIIKDKWNDRDDRQPELWFNADEKSIEKVLWNHFSNEHSELERSVFSGETWKAGNMKCTKKVSEEPKRYIEVSCAFEESREPEVN</sequence>
<feature type="chain" id="PRO_5003258770" evidence="1">
    <location>
        <begin position="22"/>
        <end position="175"/>
    </location>
</feature>
<dbReference type="AlphaFoldDB" id="F0QQK2"/>
<evidence type="ECO:0000256" key="1">
    <source>
        <dbReference type="SAM" id="SignalP"/>
    </source>
</evidence>
<accession>F0QQK2</accession>
<feature type="signal peptide" evidence="1">
    <location>
        <begin position="1"/>
        <end position="21"/>
    </location>
</feature>
<gene>
    <name evidence="2" type="ordered locus">MSU_0228</name>
</gene>
<proteinExistence type="predicted"/>
<dbReference type="KEGG" id="mss:MSU_0228"/>
<evidence type="ECO:0000313" key="3">
    <source>
        <dbReference type="Proteomes" id="UP000007484"/>
    </source>
</evidence>
<reference evidence="2 3" key="1">
    <citation type="journal article" date="2011" name="J. Bacteriol.">
        <title>Complete genome sequences of two hemotropic Mycoplasmas, Mycoplasma haemofelis strain Ohio2 and Mycoplasma suis strain Illinois.</title>
        <authorList>
            <person name="Messick J.B."/>
            <person name="Santos A.P."/>
            <person name="Guimaraes A.M."/>
        </authorList>
    </citation>
    <scope>NUCLEOTIDE SEQUENCE [LARGE SCALE GENOMIC DNA]</scope>
    <source>
        <strain evidence="2 3">Illinois</strain>
    </source>
</reference>
<keyword evidence="1" id="KW-0732">Signal</keyword>
<evidence type="ECO:0000313" key="2">
    <source>
        <dbReference type="EMBL" id="ADX97772.1"/>
    </source>
</evidence>
<keyword evidence="3" id="KW-1185">Reference proteome</keyword>
<dbReference type="STRING" id="768700.MSU_0228"/>
<dbReference type="Proteomes" id="UP000007484">
    <property type="component" value="Chromosome"/>
</dbReference>
<dbReference type="HOGENOM" id="CLU_125432_0_0_14"/>
<protein>
    <submittedName>
        <fullName evidence="2">Uncharacterized protein</fullName>
    </submittedName>
</protein>
<dbReference type="EMBL" id="CP002525">
    <property type="protein sequence ID" value="ADX97772.1"/>
    <property type="molecule type" value="Genomic_DNA"/>
</dbReference>